<organism evidence="3 4">
    <name type="scientific">Smittium megazygosporum</name>
    <dbReference type="NCBI Taxonomy" id="133381"/>
    <lineage>
        <taxon>Eukaryota</taxon>
        <taxon>Fungi</taxon>
        <taxon>Fungi incertae sedis</taxon>
        <taxon>Zoopagomycota</taxon>
        <taxon>Kickxellomycotina</taxon>
        <taxon>Harpellomycetes</taxon>
        <taxon>Harpellales</taxon>
        <taxon>Legeriomycetaceae</taxon>
        <taxon>Smittium</taxon>
    </lineage>
</organism>
<evidence type="ECO:0000313" key="4">
    <source>
        <dbReference type="Proteomes" id="UP000245609"/>
    </source>
</evidence>
<dbReference type="EMBL" id="MBFS01000145">
    <property type="protein sequence ID" value="PVV04247.1"/>
    <property type="molecule type" value="Genomic_DNA"/>
</dbReference>
<dbReference type="Proteomes" id="UP000245609">
    <property type="component" value="Unassembled WGS sequence"/>
</dbReference>
<feature type="compositionally biased region" description="Low complexity" evidence="1">
    <location>
        <begin position="40"/>
        <end position="58"/>
    </location>
</feature>
<proteinExistence type="predicted"/>
<protein>
    <submittedName>
        <fullName evidence="3">Uncharacterized protein</fullName>
    </submittedName>
</protein>
<comment type="caution">
    <text evidence="3">The sequence shown here is derived from an EMBL/GenBank/DDBJ whole genome shotgun (WGS) entry which is preliminary data.</text>
</comment>
<evidence type="ECO:0000313" key="3">
    <source>
        <dbReference type="EMBL" id="PVV04247.1"/>
    </source>
</evidence>
<accession>A0A2T9ZIB5</accession>
<reference evidence="3 4" key="1">
    <citation type="journal article" date="2018" name="MBio">
        <title>Comparative Genomics Reveals the Core Gene Toolbox for the Fungus-Insect Symbiosis.</title>
        <authorList>
            <person name="Wang Y."/>
            <person name="Stata M."/>
            <person name="Wang W."/>
            <person name="Stajich J.E."/>
            <person name="White M.M."/>
            <person name="Moncalvo J.M."/>
        </authorList>
    </citation>
    <scope>NUCLEOTIDE SEQUENCE [LARGE SCALE GENOMIC DNA]</scope>
    <source>
        <strain evidence="3 4">SC-DP-2</strain>
    </source>
</reference>
<gene>
    <name evidence="3" type="ORF">BB560_001260</name>
</gene>
<feature type="signal peptide" evidence="2">
    <location>
        <begin position="1"/>
        <end position="16"/>
    </location>
</feature>
<feature type="chain" id="PRO_5015588352" evidence="2">
    <location>
        <begin position="17"/>
        <end position="64"/>
    </location>
</feature>
<feature type="region of interest" description="Disordered" evidence="1">
    <location>
        <begin position="25"/>
        <end position="64"/>
    </location>
</feature>
<keyword evidence="2" id="KW-0732">Signal</keyword>
<evidence type="ECO:0000256" key="1">
    <source>
        <dbReference type="SAM" id="MobiDB-lite"/>
    </source>
</evidence>
<keyword evidence="4" id="KW-1185">Reference proteome</keyword>
<name>A0A2T9ZIB5_9FUNG</name>
<evidence type="ECO:0000256" key="2">
    <source>
        <dbReference type="SAM" id="SignalP"/>
    </source>
</evidence>
<sequence>MKFIAILSGFAIASNAAVIGVKKVNTNKSLDKTTKPAVAQQSTAQNTNSDNSQNNNDDVSGKAK</sequence>
<dbReference type="AlphaFoldDB" id="A0A2T9ZIB5"/>